<keyword evidence="2" id="KW-0564">Palmitate</keyword>
<dbReference type="PATRIC" id="fig|1632867.3.peg.428"/>
<keyword evidence="2" id="KW-0732">Signal</keyword>
<dbReference type="Gene3D" id="2.20.200.10">
    <property type="entry name" value="Outer membrane efflux proteins (OEP)"/>
    <property type="match status" value="1"/>
</dbReference>
<evidence type="ECO:0000256" key="2">
    <source>
        <dbReference type="RuleBase" id="RU362097"/>
    </source>
</evidence>
<dbReference type="InterPro" id="IPR010131">
    <property type="entry name" value="MdtP/NodT-like"/>
</dbReference>
<dbReference type="InterPro" id="IPR003423">
    <property type="entry name" value="OMP_efflux"/>
</dbReference>
<dbReference type="GO" id="GO:0015562">
    <property type="term" value="F:efflux transmembrane transporter activity"/>
    <property type="evidence" value="ECO:0007669"/>
    <property type="project" value="InterPro"/>
</dbReference>
<evidence type="ECO:0000256" key="1">
    <source>
        <dbReference type="ARBA" id="ARBA00007613"/>
    </source>
</evidence>
<dbReference type="PANTHER" id="PTHR30203:SF25">
    <property type="entry name" value="OUTER MEMBRANE PROTEIN-RELATED"/>
    <property type="match status" value="1"/>
</dbReference>
<dbReference type="GO" id="GO:0009279">
    <property type="term" value="C:cell outer membrane"/>
    <property type="evidence" value="ECO:0007669"/>
    <property type="project" value="UniProtKB-SubCell"/>
</dbReference>
<dbReference type="Gene3D" id="1.20.1600.10">
    <property type="entry name" value="Outer membrane efflux proteins (OEP)"/>
    <property type="match status" value="1"/>
</dbReference>
<keyword evidence="2" id="KW-0472">Membrane</keyword>
<keyword evidence="2" id="KW-0812">Transmembrane</keyword>
<dbReference type="EMBL" id="LAJX01000112">
    <property type="protein sequence ID" value="KJV06425.1"/>
    <property type="molecule type" value="Genomic_DNA"/>
</dbReference>
<feature type="signal peptide" evidence="2">
    <location>
        <begin position="1"/>
        <end position="23"/>
    </location>
</feature>
<organism evidence="3 4">
    <name type="scientific">Methylocucumis oryzae</name>
    <dbReference type="NCBI Taxonomy" id="1632867"/>
    <lineage>
        <taxon>Bacteria</taxon>
        <taxon>Pseudomonadati</taxon>
        <taxon>Pseudomonadota</taxon>
        <taxon>Gammaproteobacteria</taxon>
        <taxon>Methylococcales</taxon>
        <taxon>Methylococcaceae</taxon>
        <taxon>Methylocucumis</taxon>
    </lineage>
</organism>
<dbReference type="SUPFAM" id="SSF56954">
    <property type="entry name" value="Outer membrane efflux proteins (OEP)"/>
    <property type="match status" value="1"/>
</dbReference>
<reference evidence="4" key="1">
    <citation type="submission" date="2015-03" db="EMBL/GenBank/DDBJ databases">
        <title>Draft genome sequence of a novel methanotroph (Sn10-6) isolated from flooded ricefield rhizosphere in India.</title>
        <authorList>
            <person name="Pandit P.S."/>
            <person name="Pore S.D."/>
            <person name="Arora P."/>
            <person name="Kapse N.G."/>
            <person name="Dhakephalkar P.K."/>
            <person name="Rahalkar M.C."/>
        </authorList>
    </citation>
    <scope>NUCLEOTIDE SEQUENCE [LARGE SCALE GENOMIC DNA]</scope>
    <source>
        <strain evidence="4">Sn10-6</strain>
    </source>
</reference>
<protein>
    <recommendedName>
        <fullName evidence="5">RND transporter</fullName>
    </recommendedName>
</protein>
<name>A0A0F3IHZ5_9GAMM</name>
<dbReference type="NCBIfam" id="TIGR01845">
    <property type="entry name" value="outer_NodT"/>
    <property type="match status" value="1"/>
</dbReference>
<feature type="chain" id="PRO_5001436083" description="RND transporter" evidence="2">
    <location>
        <begin position="24"/>
        <end position="479"/>
    </location>
</feature>
<gene>
    <name evidence="3" type="ORF">VZ94_11460</name>
</gene>
<comment type="similarity">
    <text evidence="1 2">Belongs to the outer membrane factor (OMF) (TC 1.B.17) family.</text>
</comment>
<dbReference type="OrthoDB" id="9770517at2"/>
<dbReference type="PANTHER" id="PTHR30203">
    <property type="entry name" value="OUTER MEMBRANE CATION EFFLUX PROTEIN"/>
    <property type="match status" value="1"/>
</dbReference>
<evidence type="ECO:0000313" key="4">
    <source>
        <dbReference type="Proteomes" id="UP000033684"/>
    </source>
</evidence>
<keyword evidence="2" id="KW-1134">Transmembrane beta strand</keyword>
<keyword evidence="2" id="KW-0449">Lipoprotein</keyword>
<proteinExistence type="inferred from homology"/>
<dbReference type="Proteomes" id="UP000033684">
    <property type="component" value="Unassembled WGS sequence"/>
</dbReference>
<keyword evidence="4" id="KW-1185">Reference proteome</keyword>
<evidence type="ECO:0000313" key="3">
    <source>
        <dbReference type="EMBL" id="KJV06425.1"/>
    </source>
</evidence>
<reference evidence="3 4" key="2">
    <citation type="journal article" date="2016" name="Microb. Ecol.">
        <title>Genome Characteristics of a Novel Type I Methanotroph (Sn10-6) Isolated from a Flooded Indian Rice Field.</title>
        <authorList>
            <person name="Rahalkar M.C."/>
            <person name="Pandit P.S."/>
            <person name="Dhakephalkar P.K."/>
            <person name="Pore S."/>
            <person name="Arora P."/>
            <person name="Kapse N."/>
        </authorList>
    </citation>
    <scope>NUCLEOTIDE SEQUENCE [LARGE SCALE GENOMIC DNA]</scope>
    <source>
        <strain evidence="3 4">Sn10-6</strain>
    </source>
</reference>
<sequence>MARFLFVCLGLLLSACTVGPDYQAPKPKLPNAWLEAKTAANPSELTRWWYGFNDAKLNKLVAQALQGNLDLKAAQMRLKAARAQRELSHAQSWPSINASTAYQRQRISPNALLGALGSIQDGQSSSGDLLSSLGSIGTPFDLFQAGFDSSWELDLFGGIKRQQQAADANAEAIVENQHAIQVTLTAEVVTTYLRLTALQARLNIVNERLQNQQELYRFAKASFEQGLTTALDVQQTQAELDAIASTLPTLNSESKNTRHALTLLLGLTPGSLDQELTTIPGTVPTPPTIQPGLPSELLRRRPDIKQAERSLAAASASIGAAVAELFPKLSLTGVAGFQSQDLSNFANLSSGFYGFGPRLSLPIFQAGRLLANIDTQNARYEEALVTYNKTVLTALTEVENSLASLQGKYQQQLLLDKTEHSARQAAETAKAYYQEGETDWQNVLRSRSAWYDAREQRLQSQLAWTTEHVALVKALGGGW</sequence>
<accession>A0A0F3IHZ5</accession>
<dbReference type="RefSeq" id="WP_045779334.1">
    <property type="nucleotide sequence ID" value="NZ_LAJX01000112.1"/>
</dbReference>
<dbReference type="PROSITE" id="PS51257">
    <property type="entry name" value="PROKAR_LIPOPROTEIN"/>
    <property type="match status" value="1"/>
</dbReference>
<dbReference type="AlphaFoldDB" id="A0A0F3IHZ5"/>
<evidence type="ECO:0008006" key="5">
    <source>
        <dbReference type="Google" id="ProtNLM"/>
    </source>
</evidence>
<comment type="caution">
    <text evidence="3">The sequence shown here is derived from an EMBL/GenBank/DDBJ whole genome shotgun (WGS) entry which is preliminary data.</text>
</comment>
<dbReference type="Pfam" id="PF02321">
    <property type="entry name" value="OEP"/>
    <property type="match status" value="2"/>
</dbReference>
<comment type="subcellular location">
    <subcellularLocation>
        <location evidence="2">Cell outer membrane</location>
        <topology evidence="2">Lipid-anchor</topology>
    </subcellularLocation>
</comment>